<dbReference type="EC" id="2.3.2.27" evidence="4 15"/>
<name>A0A139HAT4_9PEZI</name>
<keyword evidence="19" id="KW-1185">Reference proteome</keyword>
<dbReference type="Gene3D" id="3.30.40.10">
    <property type="entry name" value="Zinc/RING finger domain, C3HC4 (zinc finger)"/>
    <property type="match status" value="1"/>
</dbReference>
<evidence type="ECO:0000256" key="3">
    <source>
        <dbReference type="ARBA" id="ARBA00010258"/>
    </source>
</evidence>
<keyword evidence="6 15" id="KW-0808">Transferase</keyword>
<dbReference type="PANTHER" id="PTHR20973">
    <property type="entry name" value="NON-SMC ELEMENT 1-RELATED"/>
    <property type="match status" value="1"/>
</dbReference>
<keyword evidence="14 15" id="KW-0539">Nucleus</keyword>
<evidence type="ECO:0000256" key="4">
    <source>
        <dbReference type="ARBA" id="ARBA00012483"/>
    </source>
</evidence>
<protein>
    <recommendedName>
        <fullName evidence="5 15">Non-structural maintenance of chromosomes element 1 homolog</fullName>
        <ecNumber evidence="4 15">2.3.2.27</ecNumber>
    </recommendedName>
</protein>
<keyword evidence="8 15" id="KW-0227">DNA damage</keyword>
<dbReference type="GO" id="GO:0000724">
    <property type="term" value="P:double-strand break repair via homologous recombination"/>
    <property type="evidence" value="ECO:0007669"/>
    <property type="project" value="TreeGrafter"/>
</dbReference>
<dbReference type="Pfam" id="PF07574">
    <property type="entry name" value="SMC_Nse1"/>
    <property type="match status" value="1"/>
</dbReference>
<dbReference type="PANTHER" id="PTHR20973:SF0">
    <property type="entry name" value="NON-STRUCTURAL MAINTENANCE OF CHROMOSOMES ELEMENT 1 HOMOLOG"/>
    <property type="match status" value="1"/>
</dbReference>
<dbReference type="GO" id="GO:0008270">
    <property type="term" value="F:zinc ion binding"/>
    <property type="evidence" value="ECO:0007669"/>
    <property type="project" value="UniProtKB-KW"/>
</dbReference>
<evidence type="ECO:0000256" key="14">
    <source>
        <dbReference type="ARBA" id="ARBA00023242"/>
    </source>
</evidence>
<comment type="catalytic activity">
    <reaction evidence="1 15">
        <text>S-ubiquitinyl-[E2 ubiquitin-conjugating enzyme]-L-cysteine + [acceptor protein]-L-lysine = [E2 ubiquitin-conjugating enzyme]-L-cysteine + N(6)-ubiquitinyl-[acceptor protein]-L-lysine.</text>
        <dbReference type="EC" id="2.3.2.27"/>
    </reaction>
</comment>
<evidence type="ECO:0000256" key="11">
    <source>
        <dbReference type="ARBA" id="ARBA00022833"/>
    </source>
</evidence>
<dbReference type="STRING" id="321146.A0A139HAT4"/>
<evidence type="ECO:0000256" key="10">
    <source>
        <dbReference type="ARBA" id="ARBA00022786"/>
    </source>
</evidence>
<feature type="domain" description="Non-structural maintenance of chromosomes element 1 RING C4HC3-type" evidence="17">
    <location>
        <begin position="239"/>
        <end position="282"/>
    </location>
</feature>
<comment type="caution">
    <text evidence="18">The sequence shown here is derived from an EMBL/GenBank/DDBJ whole genome shotgun (WGS) entry which is preliminary data.</text>
</comment>
<comment type="similarity">
    <text evidence="3 15">Belongs to the NSE1 family.</text>
</comment>
<evidence type="ECO:0000256" key="13">
    <source>
        <dbReference type="ARBA" id="ARBA00023204"/>
    </source>
</evidence>
<dbReference type="InterPro" id="IPR014857">
    <property type="entry name" value="Nse1_RING_C4HC3-type"/>
</dbReference>
<evidence type="ECO:0000256" key="7">
    <source>
        <dbReference type="ARBA" id="ARBA00022723"/>
    </source>
</evidence>
<evidence type="ECO:0000256" key="1">
    <source>
        <dbReference type="ARBA" id="ARBA00000900"/>
    </source>
</evidence>
<evidence type="ECO:0000256" key="6">
    <source>
        <dbReference type="ARBA" id="ARBA00022679"/>
    </source>
</evidence>
<gene>
    <name evidence="18" type="ORF">AC578_4257</name>
</gene>
<comment type="subunit">
    <text evidence="15">Component of the Smc5-Smc6 complex.</text>
</comment>
<evidence type="ECO:0000256" key="15">
    <source>
        <dbReference type="RuleBase" id="RU368018"/>
    </source>
</evidence>
<dbReference type="InterPro" id="IPR036388">
    <property type="entry name" value="WH-like_DNA-bd_sf"/>
</dbReference>
<feature type="compositionally biased region" description="Low complexity" evidence="16">
    <location>
        <begin position="312"/>
        <end position="326"/>
    </location>
</feature>
<feature type="compositionally biased region" description="Polar residues" evidence="16">
    <location>
        <begin position="161"/>
        <end position="177"/>
    </location>
</feature>
<dbReference type="InterPro" id="IPR013083">
    <property type="entry name" value="Znf_RING/FYVE/PHD"/>
</dbReference>
<reference evidence="18 19" key="1">
    <citation type="submission" date="2015-07" db="EMBL/GenBank/DDBJ databases">
        <title>Comparative genomics of the Sigatoka disease complex on banana suggests a link between parallel evolutionary changes in Pseudocercospora fijiensis and Pseudocercospora eumusae and increased virulence on the banana host.</title>
        <authorList>
            <person name="Chang T.-C."/>
            <person name="Salvucci A."/>
            <person name="Crous P.W."/>
            <person name="Stergiopoulos I."/>
        </authorList>
    </citation>
    <scope>NUCLEOTIDE SEQUENCE [LARGE SCALE GENOMIC DNA]</scope>
    <source>
        <strain evidence="18 19">CBS 114824</strain>
    </source>
</reference>
<dbReference type="AlphaFoldDB" id="A0A139HAT4"/>
<dbReference type="Gene3D" id="3.90.1150.220">
    <property type="match status" value="1"/>
</dbReference>
<feature type="region of interest" description="Disordered" evidence="16">
    <location>
        <begin position="299"/>
        <end position="347"/>
    </location>
</feature>
<comment type="function">
    <text evidence="15">Acts in a DNA repair pathway for removal of UV-induced DNA damage that is distinct from classical nucleotide excision repair and in repair of ionizing radiation damage. Functions in homologous recombination repair of DNA double strand breaks and in recovery of stalled replication forks.</text>
</comment>
<dbReference type="GO" id="GO:0030915">
    <property type="term" value="C:Smc5-Smc6 complex"/>
    <property type="evidence" value="ECO:0007669"/>
    <property type="project" value="UniProtKB-UniRule"/>
</dbReference>
<evidence type="ECO:0000313" key="18">
    <source>
        <dbReference type="EMBL" id="KXS99553.1"/>
    </source>
</evidence>
<dbReference type="CDD" id="cd16493">
    <property type="entry name" value="RING-CH-C4HC3_NSE1"/>
    <property type="match status" value="1"/>
</dbReference>
<evidence type="ECO:0000256" key="8">
    <source>
        <dbReference type="ARBA" id="ARBA00022763"/>
    </source>
</evidence>
<keyword evidence="12 15" id="KW-0233">DNA recombination</keyword>
<organism evidence="18 19">
    <name type="scientific">Pseudocercospora eumusae</name>
    <dbReference type="NCBI Taxonomy" id="321146"/>
    <lineage>
        <taxon>Eukaryota</taxon>
        <taxon>Fungi</taxon>
        <taxon>Dikarya</taxon>
        <taxon>Ascomycota</taxon>
        <taxon>Pezizomycotina</taxon>
        <taxon>Dothideomycetes</taxon>
        <taxon>Dothideomycetidae</taxon>
        <taxon>Mycosphaerellales</taxon>
        <taxon>Mycosphaerellaceae</taxon>
        <taxon>Pseudocercospora</taxon>
    </lineage>
</organism>
<dbReference type="SUPFAM" id="SSF57850">
    <property type="entry name" value="RING/U-box"/>
    <property type="match status" value="1"/>
</dbReference>
<sequence length="347" mass="38601">MPMPMPMPMPFMEEGADREVYGPCQRAFLQSLLSRQSITYEEAKPIIAAIQTAATPERETLENDVTQEDFETYIQAVGDAISPFDFEIRSSIHQTTRERTYALVNTTSDALTQIATTHTPDEIAFVKRVLDVMFDENNTPEAEIMAVKSNRALKCHKPPRESTSNTQQPQSANSGLTMSQAERLLQSLVAEGWFVFNDETSYYTLSQRALMELRTWLVDAYNEPEEDGEEEVHQKIKFCAACKDIVTVGQRCPELRCNARLHNHCMRNYFRAQNGREQCAVCQTAWVEATYVGEKAAAGDAGAGRRRGGNAGRASAGASSRSESAAPVADGHEAESEEGDDGEEMYE</sequence>
<keyword evidence="11 15" id="KW-0862">Zinc</keyword>
<evidence type="ECO:0000313" key="19">
    <source>
        <dbReference type="Proteomes" id="UP000070133"/>
    </source>
</evidence>
<feature type="compositionally biased region" description="Acidic residues" evidence="16">
    <location>
        <begin position="335"/>
        <end position="347"/>
    </location>
</feature>
<evidence type="ECO:0000256" key="16">
    <source>
        <dbReference type="SAM" id="MobiDB-lite"/>
    </source>
</evidence>
<dbReference type="Gene3D" id="1.10.10.10">
    <property type="entry name" value="Winged helix-like DNA-binding domain superfamily/Winged helix DNA-binding domain"/>
    <property type="match status" value="1"/>
</dbReference>
<keyword evidence="7 15" id="KW-0479">Metal-binding</keyword>
<evidence type="ECO:0000256" key="12">
    <source>
        <dbReference type="ARBA" id="ARBA00023172"/>
    </source>
</evidence>
<evidence type="ECO:0000256" key="5">
    <source>
        <dbReference type="ARBA" id="ARBA00019422"/>
    </source>
</evidence>
<dbReference type="OrthoDB" id="185455at2759"/>
<evidence type="ECO:0000259" key="17">
    <source>
        <dbReference type="Pfam" id="PF08746"/>
    </source>
</evidence>
<proteinExistence type="inferred from homology"/>
<comment type="subcellular location">
    <subcellularLocation>
        <location evidence="2 15">Nucleus</location>
    </subcellularLocation>
</comment>
<keyword evidence="13 15" id="KW-0234">DNA repair</keyword>
<evidence type="ECO:0000256" key="9">
    <source>
        <dbReference type="ARBA" id="ARBA00022771"/>
    </source>
</evidence>
<dbReference type="EMBL" id="LFZN01000090">
    <property type="protein sequence ID" value="KXS99553.1"/>
    <property type="molecule type" value="Genomic_DNA"/>
</dbReference>
<dbReference type="Proteomes" id="UP000070133">
    <property type="component" value="Unassembled WGS sequence"/>
</dbReference>
<keyword evidence="9 15" id="KW-0863">Zinc-finger</keyword>
<dbReference type="InterPro" id="IPR011513">
    <property type="entry name" value="Nse1"/>
</dbReference>
<accession>A0A139HAT4</accession>
<dbReference type="GO" id="GO:0005634">
    <property type="term" value="C:nucleus"/>
    <property type="evidence" value="ECO:0007669"/>
    <property type="project" value="UniProtKB-SubCell"/>
</dbReference>
<keyword evidence="10 15" id="KW-0833">Ubl conjugation pathway</keyword>
<feature type="region of interest" description="Disordered" evidence="16">
    <location>
        <begin position="155"/>
        <end position="177"/>
    </location>
</feature>
<evidence type="ECO:0000256" key="2">
    <source>
        <dbReference type="ARBA" id="ARBA00004123"/>
    </source>
</evidence>
<dbReference type="GO" id="GO:0061630">
    <property type="term" value="F:ubiquitin protein ligase activity"/>
    <property type="evidence" value="ECO:0007669"/>
    <property type="project" value="UniProtKB-EC"/>
</dbReference>
<dbReference type="Pfam" id="PF08746">
    <property type="entry name" value="zf-RING-like"/>
    <property type="match status" value="1"/>
</dbReference>